<evidence type="ECO:0000259" key="10">
    <source>
        <dbReference type="PROSITE" id="PS50850"/>
    </source>
</evidence>
<dbReference type="PROSITE" id="PS00216">
    <property type="entry name" value="SUGAR_TRANSPORT_1"/>
    <property type="match status" value="1"/>
</dbReference>
<dbReference type="AlphaFoldDB" id="A0A316V543"/>
<dbReference type="PANTHER" id="PTHR48022:SF2">
    <property type="entry name" value="PLASTIDIC GLUCOSE TRANSPORTER 4"/>
    <property type="match status" value="1"/>
</dbReference>
<feature type="transmembrane region" description="Helical" evidence="9">
    <location>
        <begin position="488"/>
        <end position="507"/>
    </location>
</feature>
<dbReference type="NCBIfam" id="TIGR00879">
    <property type="entry name" value="SP"/>
    <property type="match status" value="1"/>
</dbReference>
<reference evidence="11 12" key="1">
    <citation type="journal article" date="2018" name="Mol. Biol. Evol.">
        <title>Broad Genomic Sampling Reveals a Smut Pathogenic Ancestry of the Fungal Clade Ustilaginomycotina.</title>
        <authorList>
            <person name="Kijpornyongpan T."/>
            <person name="Mondo S.J."/>
            <person name="Barry K."/>
            <person name="Sandor L."/>
            <person name="Lee J."/>
            <person name="Lipzen A."/>
            <person name="Pangilinan J."/>
            <person name="LaButti K."/>
            <person name="Hainaut M."/>
            <person name="Henrissat B."/>
            <person name="Grigoriev I.V."/>
            <person name="Spatafora J.W."/>
            <person name="Aime M.C."/>
        </authorList>
    </citation>
    <scope>NUCLEOTIDE SEQUENCE [LARGE SCALE GENOMIC DNA]</scope>
    <source>
        <strain evidence="11 12">MCA 3882</strain>
    </source>
</reference>
<evidence type="ECO:0000256" key="3">
    <source>
        <dbReference type="ARBA" id="ARBA00022448"/>
    </source>
</evidence>
<keyword evidence="5 9" id="KW-1133">Transmembrane helix</keyword>
<feature type="transmembrane region" description="Helical" evidence="9">
    <location>
        <begin position="34"/>
        <end position="53"/>
    </location>
</feature>
<feature type="transmembrane region" description="Helical" evidence="9">
    <location>
        <begin position="73"/>
        <end position="96"/>
    </location>
</feature>
<comment type="subcellular location">
    <subcellularLocation>
        <location evidence="1">Membrane</location>
        <topology evidence="1">Multi-pass membrane protein</topology>
    </subcellularLocation>
</comment>
<keyword evidence="6 9" id="KW-0472">Membrane</keyword>
<keyword evidence="12" id="KW-1185">Reference proteome</keyword>
<feature type="transmembrane region" description="Helical" evidence="9">
    <location>
        <begin position="206"/>
        <end position="227"/>
    </location>
</feature>
<evidence type="ECO:0000313" key="12">
    <source>
        <dbReference type="Proteomes" id="UP000245771"/>
    </source>
</evidence>
<dbReference type="InParanoid" id="A0A316V543"/>
<dbReference type="PROSITE" id="PS00217">
    <property type="entry name" value="SUGAR_TRANSPORT_2"/>
    <property type="match status" value="1"/>
</dbReference>
<evidence type="ECO:0000256" key="8">
    <source>
        <dbReference type="RuleBase" id="RU003346"/>
    </source>
</evidence>
<dbReference type="STRING" id="1280837.A0A316V543"/>
<dbReference type="OrthoDB" id="8120565at2759"/>
<evidence type="ECO:0000256" key="9">
    <source>
        <dbReference type="SAM" id="Phobius"/>
    </source>
</evidence>
<feature type="domain" description="Major facilitator superfamily (MFS) profile" evidence="10">
    <location>
        <begin position="37"/>
        <end position="511"/>
    </location>
</feature>
<proteinExistence type="inferred from homology"/>
<evidence type="ECO:0000256" key="2">
    <source>
        <dbReference type="ARBA" id="ARBA00010992"/>
    </source>
</evidence>
<dbReference type="GO" id="GO:0005351">
    <property type="term" value="F:carbohydrate:proton symporter activity"/>
    <property type="evidence" value="ECO:0007669"/>
    <property type="project" value="TreeGrafter"/>
</dbReference>
<dbReference type="PRINTS" id="PR00171">
    <property type="entry name" value="SUGRTRNSPORT"/>
</dbReference>
<dbReference type="InterPro" id="IPR036259">
    <property type="entry name" value="MFS_trans_sf"/>
</dbReference>
<accession>A0A316V543</accession>
<evidence type="ECO:0000256" key="5">
    <source>
        <dbReference type="ARBA" id="ARBA00022989"/>
    </source>
</evidence>
<evidence type="ECO:0000313" key="11">
    <source>
        <dbReference type="EMBL" id="PWN32687.1"/>
    </source>
</evidence>
<protein>
    <submittedName>
        <fullName evidence="11">General substrate transporter</fullName>
    </submittedName>
</protein>
<evidence type="ECO:0000256" key="7">
    <source>
        <dbReference type="ARBA" id="ARBA00049119"/>
    </source>
</evidence>
<sequence>MVTQTVAVDTELLHRRAALAGPSGLKGLAQNARATSIAVFASLGGLVYGYNQGMFGQVLSMHAFSKASGTDGITNATLGGLVTAILELGAWIGVLANGYFADKLGRKLSVIGSCLIFGVGVAVQACTRDGNYHYILAGRFVTGIGVGGISILVPLYNAELAPPEIRGALVALQQVAITFGIMISYWLTYGTNFIGGTGDTQSNAAWLLPITLQLVPAFILAVGMLFMPQSPRWLMDHDREEECLEVLSSIRRKEKQNPLIQLEFLELKAQKLFERRLSLHDYPDLQDDSFKSKFKLQVAQYASLVSNPSNRKRTFVAIGIMVGQQWSGINFVLYYAPFIFKSLNLAGNATSLLASGVVGVVQFLATLPSVVYLDKWGRRPMFMLAAILMSLTLFSIAGIIAQFKPRWDADIRTPATNAAGWGAAVMVWLFAIFFSISLGGGPWVLVSEVFPLGLRAKGISVGASSNWLNNFAVAIATPKFVQVAPWGAYIFLGGCSVILALWVYFYVPETRGRSLEELDEVFADNSGRSKWEAEQLLQAQRDVGLLNVADIEPTTEKEHSSIDHELKEEKV</sequence>
<feature type="transmembrane region" description="Helical" evidence="9">
    <location>
        <begin position="132"/>
        <end position="156"/>
    </location>
</feature>
<feature type="transmembrane region" description="Helical" evidence="9">
    <location>
        <begin position="352"/>
        <end position="373"/>
    </location>
</feature>
<dbReference type="GeneID" id="37018822"/>
<dbReference type="FunFam" id="1.20.1250.20:FF:000026">
    <property type="entry name" value="MFS quinate transporter QutD"/>
    <property type="match status" value="1"/>
</dbReference>
<keyword evidence="4 9" id="KW-0812">Transmembrane</keyword>
<evidence type="ECO:0000256" key="6">
    <source>
        <dbReference type="ARBA" id="ARBA00023136"/>
    </source>
</evidence>
<feature type="transmembrane region" description="Helical" evidence="9">
    <location>
        <begin position="380"/>
        <end position="401"/>
    </location>
</feature>
<dbReference type="InterPro" id="IPR005828">
    <property type="entry name" value="MFS_sugar_transport-like"/>
</dbReference>
<dbReference type="RefSeq" id="XP_025352989.1">
    <property type="nucleotide sequence ID" value="XM_025497041.1"/>
</dbReference>
<dbReference type="Proteomes" id="UP000245771">
    <property type="component" value="Unassembled WGS sequence"/>
</dbReference>
<gene>
    <name evidence="11" type="ORF">FA14DRAFT_137711</name>
</gene>
<dbReference type="PROSITE" id="PS50850">
    <property type="entry name" value="MFS"/>
    <property type="match status" value="1"/>
</dbReference>
<comment type="similarity">
    <text evidence="2 8">Belongs to the major facilitator superfamily. Sugar transporter (TC 2.A.1.1) family.</text>
</comment>
<dbReference type="InterPro" id="IPR005829">
    <property type="entry name" value="Sugar_transporter_CS"/>
</dbReference>
<name>A0A316V543_9BASI</name>
<dbReference type="InterPro" id="IPR003663">
    <property type="entry name" value="Sugar/inositol_transpt"/>
</dbReference>
<evidence type="ECO:0000256" key="4">
    <source>
        <dbReference type="ARBA" id="ARBA00022692"/>
    </source>
</evidence>
<keyword evidence="3 8" id="KW-0813">Transport</keyword>
<comment type="catalytic activity">
    <reaction evidence="7">
        <text>myo-inositol(out) + H(+)(out) = myo-inositol(in) + H(+)(in)</text>
        <dbReference type="Rhea" id="RHEA:60364"/>
        <dbReference type="ChEBI" id="CHEBI:15378"/>
        <dbReference type="ChEBI" id="CHEBI:17268"/>
    </reaction>
</comment>
<feature type="transmembrane region" description="Helical" evidence="9">
    <location>
        <begin position="108"/>
        <end position="126"/>
    </location>
</feature>
<dbReference type="InterPro" id="IPR050360">
    <property type="entry name" value="MFS_Sugar_Transporters"/>
</dbReference>
<dbReference type="Gene3D" id="1.20.1250.20">
    <property type="entry name" value="MFS general substrate transporter like domains"/>
    <property type="match status" value="1"/>
</dbReference>
<dbReference type="InterPro" id="IPR020846">
    <property type="entry name" value="MFS_dom"/>
</dbReference>
<evidence type="ECO:0000256" key="1">
    <source>
        <dbReference type="ARBA" id="ARBA00004141"/>
    </source>
</evidence>
<feature type="transmembrane region" description="Helical" evidence="9">
    <location>
        <begin position="168"/>
        <end position="186"/>
    </location>
</feature>
<dbReference type="PANTHER" id="PTHR48022">
    <property type="entry name" value="PLASTIDIC GLUCOSE TRANSPORTER 4"/>
    <property type="match status" value="1"/>
</dbReference>
<dbReference type="GO" id="GO:0016020">
    <property type="term" value="C:membrane"/>
    <property type="evidence" value="ECO:0007669"/>
    <property type="project" value="UniProtKB-SubCell"/>
</dbReference>
<organism evidence="11 12">
    <name type="scientific">Meira miltonrushii</name>
    <dbReference type="NCBI Taxonomy" id="1280837"/>
    <lineage>
        <taxon>Eukaryota</taxon>
        <taxon>Fungi</taxon>
        <taxon>Dikarya</taxon>
        <taxon>Basidiomycota</taxon>
        <taxon>Ustilaginomycotina</taxon>
        <taxon>Exobasidiomycetes</taxon>
        <taxon>Exobasidiales</taxon>
        <taxon>Brachybasidiaceae</taxon>
        <taxon>Meira</taxon>
    </lineage>
</organism>
<dbReference type="SUPFAM" id="SSF103473">
    <property type="entry name" value="MFS general substrate transporter"/>
    <property type="match status" value="1"/>
</dbReference>
<feature type="transmembrane region" description="Helical" evidence="9">
    <location>
        <begin position="421"/>
        <end position="446"/>
    </location>
</feature>
<dbReference type="Pfam" id="PF00083">
    <property type="entry name" value="Sugar_tr"/>
    <property type="match status" value="1"/>
</dbReference>
<dbReference type="EMBL" id="KZ819605">
    <property type="protein sequence ID" value="PWN32687.1"/>
    <property type="molecule type" value="Genomic_DNA"/>
</dbReference>